<gene>
    <name evidence="3" type="ORF">FANTH_2262</name>
</gene>
<keyword evidence="4" id="KW-1185">Reference proteome</keyword>
<feature type="compositionally biased region" description="Basic and acidic residues" evidence="2">
    <location>
        <begin position="231"/>
        <end position="249"/>
    </location>
</feature>
<dbReference type="EMBL" id="JABEVY010000051">
    <property type="protein sequence ID" value="KAF5252737.1"/>
    <property type="molecule type" value="Genomic_DNA"/>
</dbReference>
<dbReference type="InterPro" id="IPR017956">
    <property type="entry name" value="AT_hook_DNA-bd_motif"/>
</dbReference>
<evidence type="ECO:0000256" key="2">
    <source>
        <dbReference type="SAM" id="MobiDB-lite"/>
    </source>
</evidence>
<feature type="compositionally biased region" description="Basic and acidic residues" evidence="2">
    <location>
        <begin position="75"/>
        <end position="86"/>
    </location>
</feature>
<evidence type="ECO:0008006" key="5">
    <source>
        <dbReference type="Google" id="ProtNLM"/>
    </source>
</evidence>
<feature type="compositionally biased region" description="Acidic residues" evidence="2">
    <location>
        <begin position="285"/>
        <end position="294"/>
    </location>
</feature>
<dbReference type="AlphaFoldDB" id="A0A8H4ZUR2"/>
<dbReference type="Proteomes" id="UP000573603">
    <property type="component" value="Unassembled WGS sequence"/>
</dbReference>
<sequence length="579" mass="65284">MAPDQKTQGRKRGRPANASKGAPSASPDRPDEYEGDVEEAARPNQRGRPKKKAQEDAPEEEVAQEGKPQKKRGRPSLEDRNAEKSTENAAQPKRKRGRPSLEKNQDEQEAEPETVEETAQPKRKRGRPSLEKNQNEEPEQETEYAGKQKRKKQSKEKHVEEPEEQPEEPQLRKKGRKAAQQPEPEPEPEPEELEAEPALGPRKRRRREAKEPEAEPEPEQEEQSRRSPRNSLRDLGEDANNKSSKAERSNKKKDRVAQENAEDQQPEEAPKKRGRPKGGRPSTENADEPQEEPQETNAKKRRGKEKNDAPSDSDESLASPPKPYIHIASFKRTIRSSKVAADWTGLSGASLPTTKSILKLAQQPILQRMAPTNNRRTHASAALHLVYRRMERKLARGLPFPPGNSSSKTTQRRLDADGGRALELDFEAVLDGKAALERQLVPGMHAVELLKTEKERMERELERDYEELRKLEANARAQTRERKDLFRKAHALAPTSKPASKDQDTTFITDTKDEGSLKDIANTPLEPIALQLADHVESIRGNLQQADGLTPQLSRTKAALQDVLQRYLDEGTYEQVVLG</sequence>
<keyword evidence="1" id="KW-0175">Coiled coil</keyword>
<dbReference type="InterPro" id="IPR025212">
    <property type="entry name" value="CAD_CENP-Q"/>
</dbReference>
<protein>
    <recommendedName>
        <fullName evidence="5">Cylicin II</fullName>
    </recommendedName>
</protein>
<evidence type="ECO:0000313" key="3">
    <source>
        <dbReference type="EMBL" id="KAF5252737.1"/>
    </source>
</evidence>
<feature type="compositionally biased region" description="Acidic residues" evidence="2">
    <location>
        <begin position="107"/>
        <end position="116"/>
    </location>
</feature>
<feature type="compositionally biased region" description="Acidic residues" evidence="2">
    <location>
        <begin position="184"/>
        <end position="195"/>
    </location>
</feature>
<feature type="coiled-coil region" evidence="1">
    <location>
        <begin position="447"/>
        <end position="488"/>
    </location>
</feature>
<feature type="region of interest" description="Disordered" evidence="2">
    <location>
        <begin position="1"/>
        <end position="322"/>
    </location>
</feature>
<reference evidence="3 4" key="1">
    <citation type="journal article" date="2020" name="BMC Genomics">
        <title>Correction to: Identification and distribution of gene clusters required for synthesis of sphingolipid metabolism inhibitors in diverse species of the filamentous fungus Fusarium.</title>
        <authorList>
            <person name="Kim H.S."/>
            <person name="Lohmar J.M."/>
            <person name="Busman M."/>
            <person name="Brown D.W."/>
            <person name="Naumann T.A."/>
            <person name="Divon H.H."/>
            <person name="Lysoe E."/>
            <person name="Uhlig S."/>
            <person name="Proctor R.H."/>
        </authorList>
    </citation>
    <scope>NUCLEOTIDE SEQUENCE [LARGE SCALE GENOMIC DNA]</scope>
    <source>
        <strain evidence="3 4">NRRL 25214</strain>
    </source>
</reference>
<evidence type="ECO:0000256" key="1">
    <source>
        <dbReference type="SAM" id="Coils"/>
    </source>
</evidence>
<organism evidence="3 4">
    <name type="scientific">Fusarium anthophilum</name>
    <dbReference type="NCBI Taxonomy" id="48485"/>
    <lineage>
        <taxon>Eukaryota</taxon>
        <taxon>Fungi</taxon>
        <taxon>Dikarya</taxon>
        <taxon>Ascomycota</taxon>
        <taxon>Pezizomycotina</taxon>
        <taxon>Sordariomycetes</taxon>
        <taxon>Hypocreomycetidae</taxon>
        <taxon>Hypocreales</taxon>
        <taxon>Nectriaceae</taxon>
        <taxon>Fusarium</taxon>
        <taxon>Fusarium fujikuroi species complex</taxon>
    </lineage>
</organism>
<dbReference type="Pfam" id="PF13094">
    <property type="entry name" value="CENP-Q"/>
    <property type="match status" value="1"/>
</dbReference>
<dbReference type="GO" id="GO:0003677">
    <property type="term" value="F:DNA binding"/>
    <property type="evidence" value="ECO:0007669"/>
    <property type="project" value="InterPro"/>
</dbReference>
<comment type="caution">
    <text evidence="3">The sequence shown here is derived from an EMBL/GenBank/DDBJ whole genome shotgun (WGS) entry which is preliminary data.</text>
</comment>
<dbReference type="SMART" id="SM00384">
    <property type="entry name" value="AT_hook"/>
    <property type="match status" value="6"/>
</dbReference>
<name>A0A8H4ZUR2_9HYPO</name>
<evidence type="ECO:0000313" key="4">
    <source>
        <dbReference type="Proteomes" id="UP000573603"/>
    </source>
</evidence>
<accession>A0A8H4ZUR2</accession>
<proteinExistence type="predicted"/>